<dbReference type="InterPro" id="IPR013106">
    <property type="entry name" value="Ig_V-set"/>
</dbReference>
<keyword evidence="4" id="KW-1185">Reference proteome</keyword>
<evidence type="ECO:0000313" key="4">
    <source>
        <dbReference type="Proteomes" id="UP000322234"/>
    </source>
</evidence>
<gene>
    <name evidence="3" type="ORF">E5288_WYG007294</name>
</gene>
<dbReference type="SMART" id="SM00406">
    <property type="entry name" value="IGv"/>
    <property type="match status" value="1"/>
</dbReference>
<dbReference type="InterPro" id="IPR007110">
    <property type="entry name" value="Ig-like_dom"/>
</dbReference>
<dbReference type="Proteomes" id="UP000322234">
    <property type="component" value="Unassembled WGS sequence"/>
</dbReference>
<dbReference type="EMBL" id="VBQZ03000108">
    <property type="protein sequence ID" value="MXQ94326.1"/>
    <property type="molecule type" value="Genomic_DNA"/>
</dbReference>
<dbReference type="SUPFAM" id="SSF48726">
    <property type="entry name" value="Immunoglobulin"/>
    <property type="match status" value="1"/>
</dbReference>
<dbReference type="Pfam" id="PF07686">
    <property type="entry name" value="V-set"/>
    <property type="match status" value="1"/>
</dbReference>
<dbReference type="Gene3D" id="2.60.40.10">
    <property type="entry name" value="Immunoglobulins"/>
    <property type="match status" value="1"/>
</dbReference>
<sequence>MNAVTFRLHWEPELFHWVMIPLGKRRKSPSTESAAVQAALLPPWRWHSVLVSSPADPAPSPWLRGPTARQAPGSPGSPQAAPWDGLSHLGRGGCPQVGLGKRPGPRDTRRARRGRGRLGACRDGPGQGSVPSLISPWGADSGNLSCSSCPVSPVSVSAGSLSQPVLTQPASPSAYPGASARLTCTLSSGYRVGGYQMSCFQQKAGSPPWYLLMFKSDSDKPQGSGVPSHFSGSKAASANTGLLLISGLQTQDEADYNCYCPQNTGIYQVLRTAQG</sequence>
<name>A0A6B0S2Y3_9CETA</name>
<dbReference type="PROSITE" id="PS50835">
    <property type="entry name" value="IG_LIKE"/>
    <property type="match status" value="1"/>
</dbReference>
<dbReference type="InterPro" id="IPR036179">
    <property type="entry name" value="Ig-like_dom_sf"/>
</dbReference>
<feature type="compositionally biased region" description="Low complexity" evidence="1">
    <location>
        <begin position="70"/>
        <end position="82"/>
    </location>
</feature>
<dbReference type="PANTHER" id="PTHR23267">
    <property type="entry name" value="IMMUNOGLOBULIN LIGHT CHAIN"/>
    <property type="match status" value="1"/>
</dbReference>
<feature type="region of interest" description="Disordered" evidence="1">
    <location>
        <begin position="55"/>
        <end position="129"/>
    </location>
</feature>
<reference evidence="3" key="1">
    <citation type="submission" date="2019-10" db="EMBL/GenBank/DDBJ databases">
        <title>The sequence and de novo assembly of the wild yak genome.</title>
        <authorList>
            <person name="Liu Y."/>
        </authorList>
    </citation>
    <scope>NUCLEOTIDE SEQUENCE [LARGE SCALE GENOMIC DNA]</scope>
    <source>
        <strain evidence="3">WY2019</strain>
    </source>
</reference>
<comment type="caution">
    <text evidence="3">The sequence shown here is derived from an EMBL/GenBank/DDBJ whole genome shotgun (WGS) entry which is preliminary data.</text>
</comment>
<evidence type="ECO:0000313" key="3">
    <source>
        <dbReference type="EMBL" id="MXQ94326.1"/>
    </source>
</evidence>
<dbReference type="InterPro" id="IPR050150">
    <property type="entry name" value="IgV_Light_Chain"/>
</dbReference>
<proteinExistence type="predicted"/>
<organism evidence="3 4">
    <name type="scientific">Bos mutus</name>
    <name type="common">wild yak</name>
    <dbReference type="NCBI Taxonomy" id="72004"/>
    <lineage>
        <taxon>Eukaryota</taxon>
        <taxon>Metazoa</taxon>
        <taxon>Chordata</taxon>
        <taxon>Craniata</taxon>
        <taxon>Vertebrata</taxon>
        <taxon>Euteleostomi</taxon>
        <taxon>Mammalia</taxon>
        <taxon>Eutheria</taxon>
        <taxon>Laurasiatheria</taxon>
        <taxon>Artiodactyla</taxon>
        <taxon>Ruminantia</taxon>
        <taxon>Pecora</taxon>
        <taxon>Bovidae</taxon>
        <taxon>Bovinae</taxon>
        <taxon>Bos</taxon>
    </lineage>
</organism>
<dbReference type="InterPro" id="IPR013783">
    <property type="entry name" value="Ig-like_fold"/>
</dbReference>
<dbReference type="AlphaFoldDB" id="A0A6B0S2Y3"/>
<evidence type="ECO:0000256" key="1">
    <source>
        <dbReference type="SAM" id="MobiDB-lite"/>
    </source>
</evidence>
<protein>
    <recommendedName>
        <fullName evidence="2">Ig-like domain-containing protein</fullName>
    </recommendedName>
</protein>
<accession>A0A6B0S2Y3</accession>
<evidence type="ECO:0000259" key="2">
    <source>
        <dbReference type="PROSITE" id="PS50835"/>
    </source>
</evidence>
<feature type="domain" description="Ig-like" evidence="2">
    <location>
        <begin position="164"/>
        <end position="258"/>
    </location>
</feature>